<dbReference type="Proteomes" id="UP001593940">
    <property type="component" value="Unassembled WGS sequence"/>
</dbReference>
<dbReference type="PROSITE" id="PS50931">
    <property type="entry name" value="HTH_LYSR"/>
    <property type="match status" value="1"/>
</dbReference>
<dbReference type="Pfam" id="PF03466">
    <property type="entry name" value="LysR_substrate"/>
    <property type="match status" value="1"/>
</dbReference>
<feature type="domain" description="HTH lysR-type" evidence="5">
    <location>
        <begin position="9"/>
        <end position="66"/>
    </location>
</feature>
<dbReference type="Gene3D" id="1.10.10.10">
    <property type="entry name" value="Winged helix-like DNA-binding domain superfamily/Winged helix DNA-binding domain"/>
    <property type="match status" value="1"/>
</dbReference>
<evidence type="ECO:0000313" key="7">
    <source>
        <dbReference type="Proteomes" id="UP001593940"/>
    </source>
</evidence>
<dbReference type="InterPro" id="IPR037424">
    <property type="entry name" value="NocR_PBP2"/>
</dbReference>
<reference evidence="6 7" key="1">
    <citation type="submission" date="2024-09" db="EMBL/GenBank/DDBJ databases">
        <title>Nodulacao em especies de Leguminosae Basais da Amazonia e Caracterizacao dos Rizobios e Bacterias Associadas aos Nodulos.</title>
        <authorList>
            <person name="Jambeiro I.C.A."/>
            <person name="Lopes I.S."/>
            <person name="Aguiar E.R.G.R."/>
            <person name="Santos A.F.J."/>
            <person name="Dos Santos J.M.F."/>
            <person name="Gross E."/>
        </authorList>
    </citation>
    <scope>NUCLEOTIDE SEQUENCE [LARGE SCALE GENOMIC DNA]</scope>
    <source>
        <strain evidence="6 7">BRUESC1165</strain>
    </source>
</reference>
<dbReference type="Pfam" id="PF00126">
    <property type="entry name" value="HTH_1"/>
    <property type="match status" value="1"/>
</dbReference>
<protein>
    <submittedName>
        <fullName evidence="6">LysR substrate-binding domain-containing protein</fullName>
    </submittedName>
</protein>
<evidence type="ECO:0000256" key="4">
    <source>
        <dbReference type="ARBA" id="ARBA00023163"/>
    </source>
</evidence>
<evidence type="ECO:0000313" key="6">
    <source>
        <dbReference type="EMBL" id="MFC1457091.1"/>
    </source>
</evidence>
<keyword evidence="4" id="KW-0804">Transcription</keyword>
<dbReference type="CDD" id="cd08415">
    <property type="entry name" value="PBP2_LysR_opines_like"/>
    <property type="match status" value="1"/>
</dbReference>
<proteinExistence type="inferred from homology"/>
<evidence type="ECO:0000259" key="5">
    <source>
        <dbReference type="PROSITE" id="PS50931"/>
    </source>
</evidence>
<dbReference type="InterPro" id="IPR036388">
    <property type="entry name" value="WH-like_DNA-bd_sf"/>
</dbReference>
<keyword evidence="3" id="KW-0238">DNA-binding</keyword>
<dbReference type="PRINTS" id="PR00039">
    <property type="entry name" value="HTHLYSR"/>
</dbReference>
<dbReference type="InterPro" id="IPR005119">
    <property type="entry name" value="LysR_subst-bd"/>
</dbReference>
<organism evidence="6 7">
    <name type="scientific">Microvirga arabica</name>
    <dbReference type="NCBI Taxonomy" id="1128671"/>
    <lineage>
        <taxon>Bacteria</taxon>
        <taxon>Pseudomonadati</taxon>
        <taxon>Pseudomonadota</taxon>
        <taxon>Alphaproteobacteria</taxon>
        <taxon>Hyphomicrobiales</taxon>
        <taxon>Methylobacteriaceae</taxon>
        <taxon>Microvirga</taxon>
    </lineage>
</organism>
<keyword evidence="7" id="KW-1185">Reference proteome</keyword>
<evidence type="ECO:0000256" key="1">
    <source>
        <dbReference type="ARBA" id="ARBA00009437"/>
    </source>
</evidence>
<dbReference type="SUPFAM" id="SSF46785">
    <property type="entry name" value="Winged helix' DNA-binding domain"/>
    <property type="match status" value="1"/>
</dbReference>
<comment type="caution">
    <text evidence="6">The sequence shown here is derived from an EMBL/GenBank/DDBJ whole genome shotgun (WGS) entry which is preliminary data.</text>
</comment>
<dbReference type="RefSeq" id="WP_262029888.1">
    <property type="nucleotide sequence ID" value="NZ_JBHOMY010000026.1"/>
</dbReference>
<dbReference type="InterPro" id="IPR000847">
    <property type="entry name" value="LysR_HTH_N"/>
</dbReference>
<evidence type="ECO:0000256" key="3">
    <source>
        <dbReference type="ARBA" id="ARBA00023125"/>
    </source>
</evidence>
<gene>
    <name evidence="6" type="ORF">ACETIH_10245</name>
</gene>
<dbReference type="SUPFAM" id="SSF53850">
    <property type="entry name" value="Periplasmic binding protein-like II"/>
    <property type="match status" value="1"/>
</dbReference>
<evidence type="ECO:0000256" key="2">
    <source>
        <dbReference type="ARBA" id="ARBA00023015"/>
    </source>
</evidence>
<accession>A0ABV6Y742</accession>
<comment type="similarity">
    <text evidence="1">Belongs to the LysR transcriptional regulatory family.</text>
</comment>
<dbReference type="PANTHER" id="PTHR30427">
    <property type="entry name" value="TRANSCRIPTIONAL ACTIVATOR PROTEIN LYSR"/>
    <property type="match status" value="1"/>
</dbReference>
<keyword evidence="2" id="KW-0805">Transcription regulation</keyword>
<dbReference type="Gene3D" id="3.40.190.290">
    <property type="match status" value="1"/>
</dbReference>
<dbReference type="InterPro" id="IPR036390">
    <property type="entry name" value="WH_DNA-bd_sf"/>
</dbReference>
<sequence>MRFGYTPWMNLTLIETFSAVIKTGSTTKAAALLGISQPAVSRAMRRLEDTTRLKLFERSGPKLTPTPEAKLLYQEILDIHVGLDRLKQAVVRIRDVGSGSLKIASSAALGLTFLPKVIEGFLQRHPNVVIKFEIASSATVRSLIVSGAYDIGLCADEIDRSNLVAEPFVSSRGVCVMRQDHPLSRRNTIDPKDLDGAAFVALAPEDTARKAFDRVLAEAGVSPRILIETPFSATVCQFALEGVGVGLANPVTFLSEGYAQRGLVARPFEPPVWFKTIMILPPQRVRSRLVDELIVEMNRYREKLLGRPGV</sequence>
<dbReference type="PANTHER" id="PTHR30427:SF1">
    <property type="entry name" value="TRANSCRIPTIONAL ACTIVATOR PROTEIN LYSR"/>
    <property type="match status" value="1"/>
</dbReference>
<name>A0ABV6Y742_9HYPH</name>
<dbReference type="EMBL" id="JBHOMY010000026">
    <property type="protein sequence ID" value="MFC1457091.1"/>
    <property type="molecule type" value="Genomic_DNA"/>
</dbReference>